<evidence type="ECO:0000259" key="3">
    <source>
        <dbReference type="Pfam" id="PF11250"/>
    </source>
</evidence>
<comment type="caution">
    <text evidence="4">The sequence shown here is derived from an EMBL/GenBank/DDBJ whole genome shotgun (WGS) entry which is preliminary data.</text>
</comment>
<sequence>MAAIVYHGLQSHLESHIVESRTLRLRLPSPKPLPSLSQQQPIDLSFKSCLWDSNFKTHHEVNNNNNMDTNTPLSTNPNNKSGWSILEALSYVSTKEPSSQYVHPQQNRSSIVLSPRSLELCTENLGSESGSDIVENDIDMHMLSSSCIETREQKKPSNSLAFKKGKAMNFPPPLTTIRGSESLRLRPHREDGRLVIEVTKASPMSSSCFHAERSHGCLRLRFLDNHIPCFDSEEEDEEKKEDKKEDVDDVNYGSSTSAGNTVKELGPIILDEAGFDEEFESEMDGKMQDVEEEKDVVVDDDVNYQNFTCIEDTTKDELGRISLKDEGFDGEFESEMNGQMQDVEQGEEEEEEAKEDDDVDVVGCECECETRMEKYGRPRRCKEGGEHENIELLLNWGEPLWVVTS</sequence>
<accession>A0AAN9F5I6</accession>
<evidence type="ECO:0000256" key="2">
    <source>
        <dbReference type="SAM" id="MobiDB-lite"/>
    </source>
</evidence>
<evidence type="ECO:0000313" key="5">
    <source>
        <dbReference type="Proteomes" id="UP001372338"/>
    </source>
</evidence>
<dbReference type="Proteomes" id="UP001372338">
    <property type="component" value="Unassembled WGS sequence"/>
</dbReference>
<dbReference type="AlphaFoldDB" id="A0AAN9F5I6"/>
<feature type="region of interest" description="Disordered" evidence="2">
    <location>
        <begin position="233"/>
        <end position="263"/>
    </location>
</feature>
<dbReference type="InterPro" id="IPR046431">
    <property type="entry name" value="FAF_dom"/>
</dbReference>
<organism evidence="4 5">
    <name type="scientific">Crotalaria pallida</name>
    <name type="common">Smooth rattlebox</name>
    <name type="synonym">Crotalaria striata</name>
    <dbReference type="NCBI Taxonomy" id="3830"/>
    <lineage>
        <taxon>Eukaryota</taxon>
        <taxon>Viridiplantae</taxon>
        <taxon>Streptophyta</taxon>
        <taxon>Embryophyta</taxon>
        <taxon>Tracheophyta</taxon>
        <taxon>Spermatophyta</taxon>
        <taxon>Magnoliopsida</taxon>
        <taxon>eudicotyledons</taxon>
        <taxon>Gunneridae</taxon>
        <taxon>Pentapetalae</taxon>
        <taxon>rosids</taxon>
        <taxon>fabids</taxon>
        <taxon>Fabales</taxon>
        <taxon>Fabaceae</taxon>
        <taxon>Papilionoideae</taxon>
        <taxon>50 kb inversion clade</taxon>
        <taxon>genistoids sensu lato</taxon>
        <taxon>core genistoids</taxon>
        <taxon>Crotalarieae</taxon>
        <taxon>Crotalaria</taxon>
    </lineage>
</organism>
<reference evidence="4 5" key="1">
    <citation type="submission" date="2024-01" db="EMBL/GenBank/DDBJ databases">
        <title>The genomes of 5 underutilized Papilionoideae crops provide insights into root nodulation and disease resistanc.</title>
        <authorList>
            <person name="Yuan L."/>
        </authorList>
    </citation>
    <scope>NUCLEOTIDE SEQUENCE [LARGE SCALE GENOMIC DNA]</scope>
    <source>
        <strain evidence="4">ZHUSHIDOU_FW_LH</strain>
        <tissue evidence="4">Leaf</tissue>
    </source>
</reference>
<dbReference type="PANTHER" id="PTHR33155:SF53">
    <property type="entry name" value="FANTASTIC FOUR-LIKE PROTEIN"/>
    <property type="match status" value="1"/>
</dbReference>
<name>A0AAN9F5I6_CROPI</name>
<gene>
    <name evidence="4" type="ORF">RIF29_22859</name>
</gene>
<evidence type="ECO:0000256" key="1">
    <source>
        <dbReference type="ARBA" id="ARBA00008690"/>
    </source>
</evidence>
<proteinExistence type="inferred from homology"/>
<feature type="region of interest" description="Disordered" evidence="2">
    <location>
        <begin position="327"/>
        <end position="359"/>
    </location>
</feature>
<comment type="similarity">
    <text evidence="1">Belongs to the fantastic four family.</text>
</comment>
<feature type="domain" description="FAF" evidence="3">
    <location>
        <begin position="169"/>
        <end position="222"/>
    </location>
</feature>
<keyword evidence="5" id="KW-1185">Reference proteome</keyword>
<dbReference type="InterPro" id="IPR021410">
    <property type="entry name" value="FAF"/>
</dbReference>
<feature type="compositionally biased region" description="Acidic residues" evidence="2">
    <location>
        <begin position="344"/>
        <end position="359"/>
    </location>
</feature>
<evidence type="ECO:0000313" key="4">
    <source>
        <dbReference type="EMBL" id="KAK7270014.1"/>
    </source>
</evidence>
<dbReference type="EMBL" id="JAYWIO010000004">
    <property type="protein sequence ID" value="KAK7270014.1"/>
    <property type="molecule type" value="Genomic_DNA"/>
</dbReference>
<dbReference type="Pfam" id="PF11250">
    <property type="entry name" value="FAF"/>
    <property type="match status" value="1"/>
</dbReference>
<protein>
    <recommendedName>
        <fullName evidence="3">FAF domain-containing protein</fullName>
    </recommendedName>
</protein>
<dbReference type="PANTHER" id="PTHR33155">
    <property type="entry name" value="FANTASTIC FOUR-LIKE PROTEIN (DUF3049)"/>
    <property type="match status" value="1"/>
</dbReference>